<dbReference type="FunFam" id="3.40.50.1100:FF:000005">
    <property type="entry name" value="Threonine dehydratase catabolic"/>
    <property type="match status" value="1"/>
</dbReference>
<dbReference type="Gene3D" id="3.40.50.1100">
    <property type="match status" value="2"/>
</dbReference>
<comment type="function">
    <text evidence="8">Catalyzes the anaerobic formation of alpha-ketobutyrate and ammonia from threonine in a two-step reaction. The first step involved a dehydration of threonine and a production of enamine intermediates (aminocrotonate), which tautomerizes to its imine form (iminobutyrate). Both intermediates are unstable and short-lived. The second step is the nonenzymatic hydrolysis of the enamine/imine intermediates to form 2-ketobutyrate and free ammonia. In the low water environment of the cell, the second step is accelerated by RidA.</text>
</comment>
<dbReference type="GO" id="GO:0006565">
    <property type="term" value="P:L-serine catabolic process"/>
    <property type="evidence" value="ECO:0007669"/>
    <property type="project" value="TreeGrafter"/>
</dbReference>
<dbReference type="PIRSF" id="PIRSF006278">
    <property type="entry name" value="ACCD_DCysDesulf"/>
    <property type="match status" value="1"/>
</dbReference>
<dbReference type="PANTHER" id="PTHR48078">
    <property type="entry name" value="THREONINE DEHYDRATASE, MITOCHONDRIAL-RELATED"/>
    <property type="match status" value="1"/>
</dbReference>
<evidence type="ECO:0000256" key="9">
    <source>
        <dbReference type="ARBA" id="ARBA00031427"/>
    </source>
</evidence>
<evidence type="ECO:0000256" key="7">
    <source>
        <dbReference type="ARBA" id="ARBA00023239"/>
    </source>
</evidence>
<evidence type="ECO:0000256" key="6">
    <source>
        <dbReference type="ARBA" id="ARBA00022898"/>
    </source>
</evidence>
<sequence length="320" mass="35043">MTLKLSDIQEAQTRIAPYTLKTPLLRLHNLEEYLGCEVYVKLENMQLTKAFKLRGVMNTLLQLSDEQLKKGIIASSSGNHGHAIAYGAKMLGIKAIVAVQDTAPTFKKEKILEHGAEIIPTTVEERFKLTEDLAEEHGYELIHPFNDYRVMAGQGTIGLEILEQLPDVDQIFVPASGGGILSGIATAVKESGSSAKVHGVEPFNLPKYNVSLKNEEITKVENKGTIADGLVTVVPGDKTFPIVEKYVDAFHTATEEAMKMGQKLLLMEGKILAEISSSVGIGAVLNKEIEVNPKDKVCFVITGGNLGFEQLDYIKDIDYK</sequence>
<dbReference type="GO" id="GO:0006567">
    <property type="term" value="P:L-threonine catabolic process"/>
    <property type="evidence" value="ECO:0007669"/>
    <property type="project" value="TreeGrafter"/>
</dbReference>
<dbReference type="Pfam" id="PF00291">
    <property type="entry name" value="PALP"/>
    <property type="match status" value="1"/>
</dbReference>
<evidence type="ECO:0000256" key="4">
    <source>
        <dbReference type="ARBA" id="ARBA00010869"/>
    </source>
</evidence>
<dbReference type="CDD" id="cd01562">
    <property type="entry name" value="Thr-dehyd"/>
    <property type="match status" value="1"/>
</dbReference>
<evidence type="ECO:0000256" key="1">
    <source>
        <dbReference type="ARBA" id="ARBA00001274"/>
    </source>
</evidence>
<dbReference type="SUPFAM" id="SSF53686">
    <property type="entry name" value="Tryptophan synthase beta subunit-like PLP-dependent enzymes"/>
    <property type="match status" value="1"/>
</dbReference>
<comment type="caution">
    <text evidence="12">The sequence shown here is derived from an EMBL/GenBank/DDBJ whole genome shotgun (WGS) entry which is preliminary data.</text>
</comment>
<dbReference type="GO" id="GO:0009097">
    <property type="term" value="P:isoleucine biosynthetic process"/>
    <property type="evidence" value="ECO:0007669"/>
    <property type="project" value="TreeGrafter"/>
</dbReference>
<dbReference type="GO" id="GO:0016846">
    <property type="term" value="F:carbon-sulfur lyase activity"/>
    <property type="evidence" value="ECO:0007669"/>
    <property type="project" value="UniProtKB-ARBA"/>
</dbReference>
<evidence type="ECO:0000313" key="12">
    <source>
        <dbReference type="EMBL" id="CAD2075261.1"/>
    </source>
</evidence>
<feature type="domain" description="Tryptophan synthase beta chain-like PALP" evidence="11">
    <location>
        <begin position="18"/>
        <end position="303"/>
    </location>
</feature>
<dbReference type="Proteomes" id="UP000589351">
    <property type="component" value="Unassembled WGS sequence"/>
</dbReference>
<dbReference type="InterPro" id="IPR036052">
    <property type="entry name" value="TrpB-like_PALP_sf"/>
</dbReference>
<evidence type="ECO:0000313" key="13">
    <source>
        <dbReference type="Proteomes" id="UP000589351"/>
    </source>
</evidence>
<evidence type="ECO:0000256" key="8">
    <source>
        <dbReference type="ARBA" id="ARBA00025527"/>
    </source>
</evidence>
<dbReference type="AlphaFoldDB" id="A0A6V7RC26"/>
<keyword evidence="13" id="KW-1185">Reference proteome</keyword>
<evidence type="ECO:0000259" key="11">
    <source>
        <dbReference type="Pfam" id="PF00291"/>
    </source>
</evidence>
<proteinExistence type="inferred from homology"/>
<evidence type="ECO:0000256" key="3">
    <source>
        <dbReference type="ARBA" id="ARBA00008639"/>
    </source>
</evidence>
<comment type="catalytic activity">
    <reaction evidence="1">
        <text>L-threonine = 2-oxobutanoate + NH4(+)</text>
        <dbReference type="Rhea" id="RHEA:22108"/>
        <dbReference type="ChEBI" id="CHEBI:16763"/>
        <dbReference type="ChEBI" id="CHEBI:28938"/>
        <dbReference type="ChEBI" id="CHEBI:57926"/>
        <dbReference type="EC" id="4.3.1.19"/>
    </reaction>
</comment>
<dbReference type="InterPro" id="IPR050147">
    <property type="entry name" value="Ser/Thr_Dehydratase"/>
</dbReference>
<accession>A0A6V7RC26</accession>
<keyword evidence="6 10" id="KW-0663">Pyridoxal phosphate</keyword>
<dbReference type="GO" id="GO:0003941">
    <property type="term" value="F:L-serine ammonia-lyase activity"/>
    <property type="evidence" value="ECO:0007669"/>
    <property type="project" value="TreeGrafter"/>
</dbReference>
<comment type="similarity">
    <text evidence="3">Belongs to the ACC deaminase/D-cysteine desulfhydrase family.</text>
</comment>
<feature type="modified residue" description="N6-(pyridoxal phosphate)lysine" evidence="10">
    <location>
        <position position="49"/>
    </location>
</feature>
<evidence type="ECO:0000256" key="5">
    <source>
        <dbReference type="ARBA" id="ARBA00012096"/>
    </source>
</evidence>
<comment type="similarity">
    <text evidence="4">Belongs to the serine/threonine dehydratase family.</text>
</comment>
<name>A0A6V7RC26_9STAP</name>
<dbReference type="InterPro" id="IPR027278">
    <property type="entry name" value="ACCD_DCysDesulf"/>
</dbReference>
<dbReference type="EMBL" id="CAJEWD010000006">
    <property type="protein sequence ID" value="CAD2075261.1"/>
    <property type="molecule type" value="Genomic_DNA"/>
</dbReference>
<dbReference type="RefSeq" id="WP_185125347.1">
    <property type="nucleotide sequence ID" value="NZ_CAJEWD010000006.1"/>
</dbReference>
<protein>
    <recommendedName>
        <fullName evidence="5">threonine ammonia-lyase</fullName>
        <ecNumber evidence="5">4.3.1.19</ecNumber>
    </recommendedName>
    <alternativeName>
        <fullName evidence="9">Threonine deaminase</fullName>
    </alternativeName>
</protein>
<evidence type="ECO:0000256" key="2">
    <source>
        <dbReference type="ARBA" id="ARBA00001933"/>
    </source>
</evidence>
<reference evidence="12 13" key="1">
    <citation type="submission" date="2020-07" db="EMBL/GenBank/DDBJ databases">
        <authorList>
            <person name="Criscuolo A."/>
        </authorList>
    </citation>
    <scope>NUCLEOTIDE SEQUENCE [LARGE SCALE GENOMIC DNA]</scope>
    <source>
        <strain evidence="12">CIP111649</strain>
    </source>
</reference>
<gene>
    <name evidence="12" type="primary">tdcB_1</name>
    <name evidence="12" type="ORF">JEODO184_00812</name>
</gene>
<evidence type="ECO:0000256" key="10">
    <source>
        <dbReference type="PIRSR" id="PIRSR006278-2"/>
    </source>
</evidence>
<dbReference type="InterPro" id="IPR001926">
    <property type="entry name" value="TrpB-like_PALP"/>
</dbReference>
<dbReference type="GO" id="GO:0004794">
    <property type="term" value="F:threonine deaminase activity"/>
    <property type="evidence" value="ECO:0007669"/>
    <property type="project" value="UniProtKB-EC"/>
</dbReference>
<dbReference type="EC" id="4.3.1.19" evidence="5"/>
<keyword evidence="7" id="KW-0456">Lyase</keyword>
<organism evidence="12 13">
    <name type="scientific">Jeotgalicoccus meleagridis</name>
    <dbReference type="NCBI Taxonomy" id="2759181"/>
    <lineage>
        <taxon>Bacteria</taxon>
        <taxon>Bacillati</taxon>
        <taxon>Bacillota</taxon>
        <taxon>Bacilli</taxon>
        <taxon>Bacillales</taxon>
        <taxon>Staphylococcaceae</taxon>
        <taxon>Jeotgalicoccus</taxon>
    </lineage>
</organism>
<comment type="cofactor">
    <cofactor evidence="2">
        <name>pyridoxal 5'-phosphate</name>
        <dbReference type="ChEBI" id="CHEBI:597326"/>
    </cofactor>
</comment>
<dbReference type="PANTHER" id="PTHR48078:SF6">
    <property type="entry name" value="L-THREONINE DEHYDRATASE CATABOLIC TDCB"/>
    <property type="match status" value="1"/>
</dbReference>